<feature type="compositionally biased region" description="Low complexity" evidence="1">
    <location>
        <begin position="315"/>
        <end position="325"/>
    </location>
</feature>
<dbReference type="AlphaFoldDB" id="A0A330L1W5"/>
<protein>
    <recommendedName>
        <fullName evidence="5">Secreted protein</fullName>
    </recommendedName>
</protein>
<evidence type="ECO:0000256" key="2">
    <source>
        <dbReference type="SAM" id="SignalP"/>
    </source>
</evidence>
<dbReference type="EMBL" id="OUNR01000001">
    <property type="protein sequence ID" value="SPP63624.1"/>
    <property type="molecule type" value="Genomic_DNA"/>
</dbReference>
<feature type="compositionally biased region" description="Low complexity" evidence="1">
    <location>
        <begin position="220"/>
        <end position="234"/>
    </location>
</feature>
<feature type="compositionally biased region" description="Gly residues" evidence="1">
    <location>
        <begin position="235"/>
        <end position="245"/>
    </location>
</feature>
<sequence>MTPTTRNNLLTSIFALLFLPAPLTPAPPADAAPLLEFCEHSSPDQQLRASKGTAGCVPLMEKKDPSASDGRTPQEPTRQLKIDNLQLEVTTFLQKYNQFLECCRTDLAELQSVEELGNDVNELLTMAQSGLFSEHMKLRGWTLAELLPPVAKARTDLKRLHAKLEAIGNARNQLGQLDYESAAHESRRIQEIEDSIQTDFRVRSLPVGPKTGTGIGAGSTAGTSIGKTPRSGTDIGSGGSQGGDVGASPRSGANIGASGPTGFDIGATGRAGADIGESRLNSDQSAVGSSLQQSTVGSSIGDTAVGSSLGQSTIGSSLSDTSVGSSLGGSSVGSSLQNRSTTR</sequence>
<reference evidence="4" key="1">
    <citation type="submission" date="2018-04" db="EMBL/GenBank/DDBJ databases">
        <authorList>
            <person name="Lucker S."/>
            <person name="Sakoula D."/>
        </authorList>
    </citation>
    <scope>NUCLEOTIDE SEQUENCE [LARGE SCALE GENOMIC DNA]</scope>
</reference>
<proteinExistence type="predicted"/>
<accession>A0A330L1W5</accession>
<feature type="region of interest" description="Disordered" evidence="1">
    <location>
        <begin position="204"/>
        <end position="343"/>
    </location>
</feature>
<evidence type="ECO:0000313" key="4">
    <source>
        <dbReference type="Proteomes" id="UP000248168"/>
    </source>
</evidence>
<dbReference type="OrthoDB" id="9785426at2"/>
<evidence type="ECO:0000256" key="1">
    <source>
        <dbReference type="SAM" id="MobiDB-lite"/>
    </source>
</evidence>
<keyword evidence="2" id="KW-0732">Signal</keyword>
<feature type="region of interest" description="Disordered" evidence="1">
    <location>
        <begin position="46"/>
        <end position="76"/>
    </location>
</feature>
<feature type="chain" id="PRO_5016345503" description="Secreted protein" evidence="2">
    <location>
        <begin position="32"/>
        <end position="343"/>
    </location>
</feature>
<gene>
    <name evidence="3" type="ORF">NITLEN_10710</name>
</gene>
<evidence type="ECO:0008006" key="5">
    <source>
        <dbReference type="Google" id="ProtNLM"/>
    </source>
</evidence>
<evidence type="ECO:0000313" key="3">
    <source>
        <dbReference type="EMBL" id="SPP63624.1"/>
    </source>
</evidence>
<feature type="compositionally biased region" description="Polar residues" evidence="1">
    <location>
        <begin position="279"/>
        <end position="314"/>
    </location>
</feature>
<organism evidence="3 4">
    <name type="scientific">Nitrospira lenta</name>
    <dbReference type="NCBI Taxonomy" id="1436998"/>
    <lineage>
        <taxon>Bacteria</taxon>
        <taxon>Pseudomonadati</taxon>
        <taxon>Nitrospirota</taxon>
        <taxon>Nitrospiria</taxon>
        <taxon>Nitrospirales</taxon>
        <taxon>Nitrospiraceae</taxon>
        <taxon>Nitrospira</taxon>
    </lineage>
</organism>
<keyword evidence="4" id="KW-1185">Reference proteome</keyword>
<dbReference type="RefSeq" id="WP_146216076.1">
    <property type="nucleotide sequence ID" value="NZ_OUNR01000001.1"/>
</dbReference>
<dbReference type="Proteomes" id="UP000248168">
    <property type="component" value="Unassembled WGS sequence"/>
</dbReference>
<dbReference type="InParanoid" id="A0A330L1W5"/>
<feature type="signal peptide" evidence="2">
    <location>
        <begin position="1"/>
        <end position="31"/>
    </location>
</feature>
<name>A0A330L1W5_9BACT</name>